<evidence type="ECO:0000256" key="6">
    <source>
        <dbReference type="ARBA" id="ARBA00023128"/>
    </source>
</evidence>
<dbReference type="SMART" id="SM00028">
    <property type="entry name" value="TPR"/>
    <property type="match status" value="4"/>
</dbReference>
<keyword evidence="3" id="KW-0677">Repeat</keyword>
<dbReference type="PANTHER" id="PTHR13143:SF6">
    <property type="entry name" value="TETRATRICOPEPTIDE REPEAT PROTEIN 19, MITOCHONDRIAL"/>
    <property type="match status" value="1"/>
</dbReference>
<evidence type="ECO:0008006" key="9">
    <source>
        <dbReference type="Google" id="ProtNLM"/>
    </source>
</evidence>
<dbReference type="InterPro" id="IPR019734">
    <property type="entry name" value="TPR_rpt"/>
</dbReference>
<dbReference type="Proteomes" id="UP001153636">
    <property type="component" value="Chromosome 3"/>
</dbReference>
<evidence type="ECO:0000256" key="5">
    <source>
        <dbReference type="ARBA" id="ARBA00022946"/>
    </source>
</evidence>
<organism evidence="7 8">
    <name type="scientific">Psylliodes chrysocephalus</name>
    <dbReference type="NCBI Taxonomy" id="3402493"/>
    <lineage>
        <taxon>Eukaryota</taxon>
        <taxon>Metazoa</taxon>
        <taxon>Ecdysozoa</taxon>
        <taxon>Arthropoda</taxon>
        <taxon>Hexapoda</taxon>
        <taxon>Insecta</taxon>
        <taxon>Pterygota</taxon>
        <taxon>Neoptera</taxon>
        <taxon>Endopterygota</taxon>
        <taxon>Coleoptera</taxon>
        <taxon>Polyphaga</taxon>
        <taxon>Cucujiformia</taxon>
        <taxon>Chrysomeloidea</taxon>
        <taxon>Chrysomelidae</taxon>
        <taxon>Galerucinae</taxon>
        <taxon>Alticini</taxon>
        <taxon>Psylliodes</taxon>
    </lineage>
</organism>
<keyword evidence="8" id="KW-1185">Reference proteome</keyword>
<proteinExistence type="inferred from homology"/>
<gene>
    <name evidence="7" type="ORF">PSYICH_LOCUS9659</name>
</gene>
<dbReference type="InterPro" id="IPR040395">
    <property type="entry name" value="TTC19"/>
</dbReference>
<sequence length="349" mass="40338">MNKFARILYNTNLLYKLRTCVVPKNFVFLQCHNVHSLHKKILVTHNLQTSKRLIKSEAKTVLAISLLTWLGFVEDDKDKESELIMTLKRAVLCMQRDQHEKAEQMLHLALRIAQQQQHEQGVLYCFDLMANLAFEQHELDKAHKLFVHVLQMLLAKGTAQDDIKVIHISLKLARIYQLTAELEQAEIGYSWCLEQINKSKKTDDKDAKILYGVINDWYAQFLLDKNEVSKAMFHLKEAYKICKEINTDDTEKTVLLLNDLGTTSFRADDMINAEIYLKEAVDIGKRMEDKSHLGVVHANLGLILLEKGITDEAKKFCSEAWRLGKKYENSESVNQANYCLDQIKLNLNK</sequence>
<comment type="similarity">
    <text evidence="2">Belongs to the TTC19 family.</text>
</comment>
<evidence type="ECO:0000256" key="3">
    <source>
        <dbReference type="ARBA" id="ARBA00022737"/>
    </source>
</evidence>
<dbReference type="PANTHER" id="PTHR13143">
    <property type="entry name" value="TETRATRICOPEPTIDE REPEAT PROTEIN 19"/>
    <property type="match status" value="1"/>
</dbReference>
<protein>
    <recommendedName>
        <fullName evidence="9">Tetratricopeptide repeat protein 19 homolog, mitochondrial</fullName>
    </recommendedName>
</protein>
<dbReference type="OrthoDB" id="5986190at2759"/>
<dbReference type="Gene3D" id="1.25.40.10">
    <property type="entry name" value="Tetratricopeptide repeat domain"/>
    <property type="match status" value="2"/>
</dbReference>
<evidence type="ECO:0000313" key="7">
    <source>
        <dbReference type="EMBL" id="CAH1109015.1"/>
    </source>
</evidence>
<evidence type="ECO:0000313" key="8">
    <source>
        <dbReference type="Proteomes" id="UP001153636"/>
    </source>
</evidence>
<reference evidence="7" key="1">
    <citation type="submission" date="2022-01" db="EMBL/GenBank/DDBJ databases">
        <authorList>
            <person name="King R."/>
        </authorList>
    </citation>
    <scope>NUCLEOTIDE SEQUENCE</scope>
</reference>
<comment type="subcellular location">
    <subcellularLocation>
        <location evidence="1">Mitochondrion</location>
    </subcellularLocation>
</comment>
<dbReference type="GO" id="GO:0034551">
    <property type="term" value="P:mitochondrial respiratory chain complex III assembly"/>
    <property type="evidence" value="ECO:0007669"/>
    <property type="project" value="InterPro"/>
</dbReference>
<dbReference type="EMBL" id="OV651815">
    <property type="protein sequence ID" value="CAH1109015.1"/>
    <property type="molecule type" value="Genomic_DNA"/>
</dbReference>
<evidence type="ECO:0000256" key="4">
    <source>
        <dbReference type="ARBA" id="ARBA00022803"/>
    </source>
</evidence>
<keyword evidence="5" id="KW-0809">Transit peptide</keyword>
<dbReference type="GO" id="GO:0005743">
    <property type="term" value="C:mitochondrial inner membrane"/>
    <property type="evidence" value="ECO:0007669"/>
    <property type="project" value="TreeGrafter"/>
</dbReference>
<dbReference type="InterPro" id="IPR011990">
    <property type="entry name" value="TPR-like_helical_dom_sf"/>
</dbReference>
<dbReference type="AlphaFoldDB" id="A0A9P0D0B5"/>
<evidence type="ECO:0000256" key="1">
    <source>
        <dbReference type="ARBA" id="ARBA00004173"/>
    </source>
</evidence>
<name>A0A9P0D0B5_9CUCU</name>
<keyword evidence="6" id="KW-0496">Mitochondrion</keyword>
<accession>A0A9P0D0B5</accession>
<keyword evidence="4" id="KW-0802">TPR repeat</keyword>
<evidence type="ECO:0000256" key="2">
    <source>
        <dbReference type="ARBA" id="ARBA00008219"/>
    </source>
</evidence>
<dbReference type="SUPFAM" id="SSF48452">
    <property type="entry name" value="TPR-like"/>
    <property type="match status" value="2"/>
</dbReference>